<dbReference type="Gene3D" id="2.120.10.80">
    <property type="entry name" value="Kelch-type beta propeller"/>
    <property type="match status" value="1"/>
</dbReference>
<dbReference type="SUPFAM" id="SSF117281">
    <property type="entry name" value="Kelch motif"/>
    <property type="match status" value="1"/>
</dbReference>
<dbReference type="STRING" id="136037.A0A067R2M6"/>
<dbReference type="Gene3D" id="1.25.40.420">
    <property type="match status" value="1"/>
</dbReference>
<keyword evidence="5" id="KW-1185">Reference proteome</keyword>
<sequence>RFSKFKSCADLESDARHFVLSAFVHLSQQSKELLELPVEELQAIIGADALNVKDEKVVWNCVLRWIDHDAENRKGHMAELLKNVRLGLIEKEFLQEIRSHPYVKENETWRPVIHETLDFLLDPSIVSENAREFLTPKYESKRIPIDILFVIGGSTPGISTDSMQTYDAMTDQWLKIEEGDPTGPRTRHGVAAVGFNIYVIGGFHDDKFLDSVRCFNAVTKTWTEVKHMIDCRADFSVAVLGDLVYAIGGCNDGGRLNSAERYDHRTNKWARIASLNTDRTHASATALNGKVYVVGGFDGTYRASAEVFDPQKNEWTKISPMHSKRSGLCCVAFQGSVYAVGGFCEESRSTSSGEKYDPEMDTWTEIPNLSYPRGNFVLQVINDAIYAFGGIHDKTPIRQVERFDGGRHEWFVC</sequence>
<keyword evidence="1" id="KW-0880">Kelch repeat</keyword>
<name>A0A067R2M6_ZOONE</name>
<dbReference type="OMA" id="SQTWHFI"/>
<evidence type="ECO:0000259" key="3">
    <source>
        <dbReference type="SMART" id="SM00875"/>
    </source>
</evidence>
<feature type="non-terminal residue" evidence="4">
    <location>
        <position position="1"/>
    </location>
</feature>
<dbReference type="EMBL" id="KK852750">
    <property type="protein sequence ID" value="KDR17175.1"/>
    <property type="molecule type" value="Genomic_DNA"/>
</dbReference>
<dbReference type="PANTHER" id="PTHR45632:SF5">
    <property type="entry name" value="KELCH-LIKE PROTEIN 22"/>
    <property type="match status" value="1"/>
</dbReference>
<dbReference type="Pfam" id="PF01344">
    <property type="entry name" value="Kelch_1"/>
    <property type="match status" value="1"/>
</dbReference>
<dbReference type="PANTHER" id="PTHR45632">
    <property type="entry name" value="LD33804P"/>
    <property type="match status" value="1"/>
</dbReference>
<reference evidence="4 5" key="1">
    <citation type="journal article" date="2014" name="Nat. Commun.">
        <title>Molecular traces of alternative social organization in a termite genome.</title>
        <authorList>
            <person name="Terrapon N."/>
            <person name="Li C."/>
            <person name="Robertson H.M."/>
            <person name="Ji L."/>
            <person name="Meng X."/>
            <person name="Booth W."/>
            <person name="Chen Z."/>
            <person name="Childers C.P."/>
            <person name="Glastad K.M."/>
            <person name="Gokhale K."/>
            <person name="Gowin J."/>
            <person name="Gronenberg W."/>
            <person name="Hermansen R.A."/>
            <person name="Hu H."/>
            <person name="Hunt B.G."/>
            <person name="Huylmans A.K."/>
            <person name="Khalil S.M."/>
            <person name="Mitchell R.D."/>
            <person name="Munoz-Torres M.C."/>
            <person name="Mustard J.A."/>
            <person name="Pan H."/>
            <person name="Reese J.T."/>
            <person name="Scharf M.E."/>
            <person name="Sun F."/>
            <person name="Vogel H."/>
            <person name="Xiao J."/>
            <person name="Yang W."/>
            <person name="Yang Z."/>
            <person name="Yang Z."/>
            <person name="Zhou J."/>
            <person name="Zhu J."/>
            <person name="Brent C.S."/>
            <person name="Elsik C.G."/>
            <person name="Goodisman M.A."/>
            <person name="Liberles D.A."/>
            <person name="Roe R.M."/>
            <person name="Vargo E.L."/>
            <person name="Vilcinskas A."/>
            <person name="Wang J."/>
            <person name="Bornberg-Bauer E."/>
            <person name="Korb J."/>
            <person name="Zhang G."/>
            <person name="Liebig J."/>
        </authorList>
    </citation>
    <scope>NUCLEOTIDE SEQUENCE [LARGE SCALE GENOMIC DNA]</scope>
    <source>
        <tissue evidence="4">Whole organism</tissue>
    </source>
</reference>
<accession>A0A067R2M6</accession>
<dbReference type="FunFam" id="1.25.40.420:FF:000001">
    <property type="entry name" value="Kelch-like family member 12"/>
    <property type="match status" value="1"/>
</dbReference>
<dbReference type="InParanoid" id="A0A067R2M6"/>
<dbReference type="Proteomes" id="UP000027135">
    <property type="component" value="Unassembled WGS sequence"/>
</dbReference>
<dbReference type="AlphaFoldDB" id="A0A067R2M6"/>
<dbReference type="InterPro" id="IPR006652">
    <property type="entry name" value="Kelch_1"/>
</dbReference>
<dbReference type="InterPro" id="IPR011705">
    <property type="entry name" value="BACK"/>
</dbReference>
<evidence type="ECO:0000313" key="4">
    <source>
        <dbReference type="EMBL" id="KDR17175.1"/>
    </source>
</evidence>
<dbReference type="SMART" id="SM00612">
    <property type="entry name" value="Kelch"/>
    <property type="match status" value="5"/>
</dbReference>
<evidence type="ECO:0000256" key="2">
    <source>
        <dbReference type="ARBA" id="ARBA00022737"/>
    </source>
</evidence>
<gene>
    <name evidence="4" type="ORF">L798_08275</name>
</gene>
<dbReference type="Pfam" id="PF24681">
    <property type="entry name" value="Kelch_KLHDC2_KLHL20_DRC7"/>
    <property type="match status" value="1"/>
</dbReference>
<dbReference type="Pfam" id="PF07707">
    <property type="entry name" value="BACK"/>
    <property type="match status" value="1"/>
</dbReference>
<dbReference type="eggNOG" id="KOG4441">
    <property type="taxonomic scope" value="Eukaryota"/>
</dbReference>
<protein>
    <recommendedName>
        <fullName evidence="3">BACK domain-containing protein</fullName>
    </recommendedName>
</protein>
<feature type="domain" description="BACK" evidence="3">
    <location>
        <begin position="1"/>
        <end position="98"/>
    </location>
</feature>
<dbReference type="InterPro" id="IPR015915">
    <property type="entry name" value="Kelch-typ_b-propeller"/>
</dbReference>
<evidence type="ECO:0000256" key="1">
    <source>
        <dbReference type="ARBA" id="ARBA00022441"/>
    </source>
</evidence>
<dbReference type="SMART" id="SM00875">
    <property type="entry name" value="BACK"/>
    <property type="match status" value="1"/>
</dbReference>
<organism evidence="4 5">
    <name type="scientific">Zootermopsis nevadensis</name>
    <name type="common">Dampwood termite</name>
    <dbReference type="NCBI Taxonomy" id="136037"/>
    <lineage>
        <taxon>Eukaryota</taxon>
        <taxon>Metazoa</taxon>
        <taxon>Ecdysozoa</taxon>
        <taxon>Arthropoda</taxon>
        <taxon>Hexapoda</taxon>
        <taxon>Insecta</taxon>
        <taxon>Pterygota</taxon>
        <taxon>Neoptera</taxon>
        <taxon>Polyneoptera</taxon>
        <taxon>Dictyoptera</taxon>
        <taxon>Blattodea</taxon>
        <taxon>Blattoidea</taxon>
        <taxon>Termitoidae</taxon>
        <taxon>Termopsidae</taxon>
        <taxon>Zootermopsis</taxon>
    </lineage>
</organism>
<evidence type="ECO:0000313" key="5">
    <source>
        <dbReference type="Proteomes" id="UP000027135"/>
    </source>
</evidence>
<dbReference type="PRINTS" id="PR00501">
    <property type="entry name" value="KELCHREPEAT"/>
</dbReference>
<proteinExistence type="predicted"/>
<keyword evidence="2" id="KW-0677">Repeat</keyword>